<dbReference type="CDD" id="cd14791">
    <property type="entry name" value="GH36"/>
    <property type="match status" value="1"/>
</dbReference>
<dbReference type="Proteomes" id="UP001299068">
    <property type="component" value="Unassembled WGS sequence"/>
</dbReference>
<keyword evidence="1" id="KW-0378">Hydrolase</keyword>
<evidence type="ECO:0000256" key="2">
    <source>
        <dbReference type="ARBA" id="ARBA00023295"/>
    </source>
</evidence>
<reference evidence="3 4" key="1">
    <citation type="journal article" date="2021" name="Cell Host Microbe">
        <title>in vivo commensal control of Clostridioides difficile virulence.</title>
        <authorList>
            <person name="Girinathan B.P."/>
            <person name="Dibenedetto N."/>
            <person name="Worley J.N."/>
            <person name="Peltier J."/>
            <person name="Arrieta-Ortiz M.L."/>
            <person name="Rupa Christinal Immanuel S."/>
            <person name="Lavin R."/>
            <person name="Delaney M.L."/>
            <person name="Cummins C."/>
            <person name="Hoffmann M."/>
            <person name="Luo Y."/>
            <person name="Gonzalez-Escalona N."/>
            <person name="Allard M."/>
            <person name="Onderdonk A.B."/>
            <person name="Gerber G.K."/>
            <person name="Sonenshein A.L."/>
            <person name="Baliga N."/>
            <person name="Dupuy B."/>
            <person name="Bry L."/>
        </authorList>
    </citation>
    <scope>NUCLEOTIDE SEQUENCE [LARGE SCALE GENOMIC DNA]</scope>
    <source>
        <strain evidence="3 4">DSM 599</strain>
    </source>
</reference>
<dbReference type="EMBL" id="JAIKTU010000002">
    <property type="protein sequence ID" value="MBY0754253.1"/>
    <property type="molecule type" value="Genomic_DNA"/>
</dbReference>
<dbReference type="InterPro" id="IPR017853">
    <property type="entry name" value="GH"/>
</dbReference>
<keyword evidence="2" id="KW-0326">Glycosidase</keyword>
<dbReference type="InterPro" id="IPR013785">
    <property type="entry name" value="Aldolase_TIM"/>
</dbReference>
<sequence>MNINGLKFDISYDESKVNINKTYRIDDSGIEYITIDINNDKEIIFPELTIKLFIPAIDIHYKWNPKIHLNKSLNLDWFNNLNTCNAFTGAPVECLMSNSNENRFTFALSDTLNTIKFQSVISEETAEFEYSIKLFENCDTKIKNYSLDIRIDRRKIPYFSSLSDVSLWWESLENNTPAYVPPLAKEAMYSSWYSFHQILDEQELINQCKLSKDLGLKSIIIDDGWQTDNNNRGYAYCGDWQSSSKIKEMRTFTDNVHKEGMNILVWYSVPFIGKYSKAFERFNDMIIDPKNNRDWYVLDPRYKEVRDYIINIYETALIDWDLDGFKLDFVDEFVVTPFSGKEDDNRRDYSSITEASDRLLKDCISRLKNIKPNIMLEFRQTYNGPMMRTYGNIFRAVDCPLDDLENRIRITDIRLISGNSAVHSDMIMWNYKDTVESASLQLINVLFSVPQISMLIDKIPKKHYTMLKFYLNLWNEYRDAFINGDFIPLNPNCRFNVIKGIFKDTFVCSYHSSEIIDIDTIYKNMVFVNGTSSNCLHIMNKDTPIKKNLTIYNCTGDILFNDLIDIKIGYNNFSLPPSSVAEFK</sequence>
<dbReference type="PANTHER" id="PTHR43053:SF3">
    <property type="entry name" value="ALPHA-GALACTOSIDASE C-RELATED"/>
    <property type="match status" value="1"/>
</dbReference>
<protein>
    <submittedName>
        <fullName evidence="3">Alpha-galactosidase</fullName>
    </submittedName>
</protein>
<evidence type="ECO:0000256" key="1">
    <source>
        <dbReference type="ARBA" id="ARBA00022801"/>
    </source>
</evidence>
<dbReference type="InterPro" id="IPR002252">
    <property type="entry name" value="Glyco_hydro_36"/>
</dbReference>
<comment type="caution">
    <text evidence="3">The sequence shown here is derived from an EMBL/GenBank/DDBJ whole genome shotgun (WGS) entry which is preliminary data.</text>
</comment>
<keyword evidence="4" id="KW-1185">Reference proteome</keyword>
<dbReference type="RefSeq" id="WP_221858779.1">
    <property type="nucleotide sequence ID" value="NZ_JAIKTU010000002.1"/>
</dbReference>
<dbReference type="Pfam" id="PF02065">
    <property type="entry name" value="Melibiase"/>
    <property type="match status" value="1"/>
</dbReference>
<accession>A0ABS7KTW3</accession>
<dbReference type="InterPro" id="IPR050985">
    <property type="entry name" value="Alpha-glycosidase_related"/>
</dbReference>
<name>A0ABS7KTW3_CLOSR</name>
<evidence type="ECO:0000313" key="4">
    <source>
        <dbReference type="Proteomes" id="UP001299068"/>
    </source>
</evidence>
<proteinExistence type="predicted"/>
<dbReference type="PANTHER" id="PTHR43053">
    <property type="entry name" value="GLYCOSIDASE FAMILY 31"/>
    <property type="match status" value="1"/>
</dbReference>
<organism evidence="3 4">
    <name type="scientific">Clostridium sardiniense</name>
    <name type="common">Clostridium absonum</name>
    <dbReference type="NCBI Taxonomy" id="29369"/>
    <lineage>
        <taxon>Bacteria</taxon>
        <taxon>Bacillati</taxon>
        <taxon>Bacillota</taxon>
        <taxon>Clostridia</taxon>
        <taxon>Eubacteriales</taxon>
        <taxon>Clostridiaceae</taxon>
        <taxon>Clostridium</taxon>
    </lineage>
</organism>
<gene>
    <name evidence="3" type="ORF">K5V21_02175</name>
</gene>
<dbReference type="Gene3D" id="3.20.20.70">
    <property type="entry name" value="Aldolase class I"/>
    <property type="match status" value="1"/>
</dbReference>
<dbReference type="SUPFAM" id="SSF51445">
    <property type="entry name" value="(Trans)glycosidases"/>
    <property type="match status" value="1"/>
</dbReference>
<evidence type="ECO:0000313" key="3">
    <source>
        <dbReference type="EMBL" id="MBY0754253.1"/>
    </source>
</evidence>